<dbReference type="EMBL" id="JACSNQ010000004">
    <property type="protein sequence ID" value="MBM6774565.1"/>
    <property type="molecule type" value="Genomic_DNA"/>
</dbReference>
<dbReference type="GO" id="GO:0016301">
    <property type="term" value="F:kinase activity"/>
    <property type="evidence" value="ECO:0007669"/>
    <property type="project" value="UniProtKB-KW"/>
</dbReference>
<dbReference type="Pfam" id="PF14501">
    <property type="entry name" value="HATPase_c_5"/>
    <property type="match status" value="1"/>
</dbReference>
<keyword evidence="1" id="KW-1133">Transmembrane helix</keyword>
<comment type="caution">
    <text evidence="3">The sequence shown here is derived from an EMBL/GenBank/DDBJ whole genome shotgun (WGS) entry which is preliminary data.</text>
</comment>
<dbReference type="CDD" id="cd16935">
    <property type="entry name" value="HATPase_AgrC-ComD-like"/>
    <property type="match status" value="1"/>
</dbReference>
<feature type="transmembrane region" description="Helical" evidence="1">
    <location>
        <begin position="156"/>
        <end position="174"/>
    </location>
</feature>
<evidence type="ECO:0000256" key="1">
    <source>
        <dbReference type="SAM" id="Phobius"/>
    </source>
</evidence>
<evidence type="ECO:0000313" key="4">
    <source>
        <dbReference type="Proteomes" id="UP000712527"/>
    </source>
</evidence>
<gene>
    <name evidence="3" type="ORF">H9X80_03260</name>
</gene>
<feature type="domain" description="Sensor histidine kinase NatK-like C-terminal" evidence="2">
    <location>
        <begin position="289"/>
        <end position="394"/>
    </location>
</feature>
<dbReference type="RefSeq" id="WP_204792925.1">
    <property type="nucleotide sequence ID" value="NZ_JACSNQ010000004.1"/>
</dbReference>
<accession>A0ABS2F180</accession>
<dbReference type="SUPFAM" id="SSF55874">
    <property type="entry name" value="ATPase domain of HSP90 chaperone/DNA topoisomerase II/histidine kinase"/>
    <property type="match status" value="1"/>
</dbReference>
<feature type="transmembrane region" description="Helical" evidence="1">
    <location>
        <begin position="52"/>
        <end position="72"/>
    </location>
</feature>
<protein>
    <submittedName>
        <fullName evidence="3">Sensor histidine kinase</fullName>
    </submittedName>
</protein>
<name>A0ABS2F180_9ACTN</name>
<proteinExistence type="predicted"/>
<feature type="transmembrane region" description="Helical" evidence="1">
    <location>
        <begin position="92"/>
        <end position="113"/>
    </location>
</feature>
<dbReference type="Gene3D" id="3.30.565.10">
    <property type="entry name" value="Histidine kinase-like ATPase, C-terminal domain"/>
    <property type="match status" value="1"/>
</dbReference>
<keyword evidence="3" id="KW-0418">Kinase</keyword>
<feature type="transmembrane region" description="Helical" evidence="1">
    <location>
        <begin position="125"/>
        <end position="144"/>
    </location>
</feature>
<keyword evidence="1" id="KW-0472">Membrane</keyword>
<dbReference type="Proteomes" id="UP000712527">
    <property type="component" value="Unassembled WGS sequence"/>
</dbReference>
<dbReference type="InterPro" id="IPR036890">
    <property type="entry name" value="HATPase_C_sf"/>
</dbReference>
<keyword evidence="1" id="KW-0812">Transmembrane</keyword>
<evidence type="ECO:0000313" key="3">
    <source>
        <dbReference type="EMBL" id="MBM6774565.1"/>
    </source>
</evidence>
<dbReference type="InterPro" id="IPR032834">
    <property type="entry name" value="NatK-like_C"/>
</dbReference>
<keyword evidence="3" id="KW-0808">Transferase</keyword>
<keyword evidence="4" id="KW-1185">Reference proteome</keyword>
<reference evidence="3 4" key="1">
    <citation type="journal article" date="2021" name="Sci. Rep.">
        <title>The distribution of antibiotic resistance genes in chicken gut microbiota commensals.</title>
        <authorList>
            <person name="Juricova H."/>
            <person name="Matiasovicova J."/>
            <person name="Kubasova T."/>
            <person name="Cejkova D."/>
            <person name="Rychlik I."/>
        </authorList>
    </citation>
    <scope>NUCLEOTIDE SEQUENCE [LARGE SCALE GENOMIC DNA]</scope>
    <source>
        <strain evidence="3 4">An794</strain>
    </source>
</reference>
<feature type="transmembrane region" description="Helical" evidence="1">
    <location>
        <begin position="26"/>
        <end position="45"/>
    </location>
</feature>
<organism evidence="3 4">
    <name type="scientific">Olsenella profusa</name>
    <dbReference type="NCBI Taxonomy" id="138595"/>
    <lineage>
        <taxon>Bacteria</taxon>
        <taxon>Bacillati</taxon>
        <taxon>Actinomycetota</taxon>
        <taxon>Coriobacteriia</taxon>
        <taxon>Coriobacteriales</taxon>
        <taxon>Atopobiaceae</taxon>
        <taxon>Olsenella</taxon>
    </lineage>
</organism>
<sequence>MVAALLCLAIVPLATGTVRGLDVTQSFVVFSALLAVFVVAVLAVYDVSPWTALFCATAGYTLQNISSGLSLLVQMLVTGRTSAQLPDVPDALVSLGVPIAVYVVGYLLFIRRVNMKGLMEVQNSLMLLMFAIVVITVIGLDLIIKGLSIVGAPFRYLVLLRLIHPLVCVFVLFAEYELLYAKRADEERAETERLLAERERQYRLSRENIEAINIKCHDIRHQIRHLADSGVVVDGSALADIAREVNVYDSVVETGNEALDTILTEKSLTCSGEGIVLTVMAEGSALDFMAPADIYSLFGNALDNAIEAVRAVEGAERRAITVSVQRRRRMVAVSVENCCASTPRFATDGLPLTTKHDSTNHGFGMRSMRAIAERYGGSLHAGFEGGVFYLNVLLAMPEA</sequence>
<evidence type="ECO:0000259" key="2">
    <source>
        <dbReference type="Pfam" id="PF14501"/>
    </source>
</evidence>